<dbReference type="Proteomes" id="UP000183832">
    <property type="component" value="Unassembled WGS sequence"/>
</dbReference>
<accession>A0A1J1IXG1</accession>
<evidence type="ECO:0000313" key="1">
    <source>
        <dbReference type="EMBL" id="CRL04784.1"/>
    </source>
</evidence>
<gene>
    <name evidence="1" type="ORF">CLUMA_CG017840</name>
</gene>
<evidence type="ECO:0000313" key="2">
    <source>
        <dbReference type="Proteomes" id="UP000183832"/>
    </source>
</evidence>
<dbReference type="AlphaFoldDB" id="A0A1J1IXG1"/>
<sequence length="96" mass="10996">MTTAKIMSHVHIIELCLDCCSFMTSQQNFETIESEANILSNSFRKHKGKEEQKCVTPDFLALHLATHNNISPSSNYLNQFSMKLKKIISWMNSTQT</sequence>
<name>A0A1J1IXG1_9DIPT</name>
<reference evidence="1 2" key="1">
    <citation type="submission" date="2015-04" db="EMBL/GenBank/DDBJ databases">
        <authorList>
            <person name="Syromyatnikov M.Y."/>
            <person name="Popov V.N."/>
        </authorList>
    </citation>
    <scope>NUCLEOTIDE SEQUENCE [LARGE SCALE GENOMIC DNA]</scope>
</reference>
<protein>
    <submittedName>
        <fullName evidence="1">CLUMA_CG017840, isoform A</fullName>
    </submittedName>
</protein>
<dbReference type="EMBL" id="CVRI01000063">
    <property type="protein sequence ID" value="CRL04784.1"/>
    <property type="molecule type" value="Genomic_DNA"/>
</dbReference>
<organism evidence="1 2">
    <name type="scientific">Clunio marinus</name>
    <dbReference type="NCBI Taxonomy" id="568069"/>
    <lineage>
        <taxon>Eukaryota</taxon>
        <taxon>Metazoa</taxon>
        <taxon>Ecdysozoa</taxon>
        <taxon>Arthropoda</taxon>
        <taxon>Hexapoda</taxon>
        <taxon>Insecta</taxon>
        <taxon>Pterygota</taxon>
        <taxon>Neoptera</taxon>
        <taxon>Endopterygota</taxon>
        <taxon>Diptera</taxon>
        <taxon>Nematocera</taxon>
        <taxon>Chironomoidea</taxon>
        <taxon>Chironomidae</taxon>
        <taxon>Clunio</taxon>
    </lineage>
</organism>
<proteinExistence type="predicted"/>
<keyword evidence="2" id="KW-1185">Reference proteome</keyword>